<evidence type="ECO:0000313" key="2">
    <source>
        <dbReference type="EMBL" id="SMC22980.1"/>
    </source>
</evidence>
<dbReference type="STRING" id="1121390.SAMN02746041_01611"/>
<keyword evidence="3" id="KW-1185">Reference proteome</keyword>
<sequence length="184" mass="21058">MKALVACRIFEDELQACLGDRSDVTIHWVEAALHADLGRLEEGICRGLHEILPEGRPPYLLFGTGCHPELKRIAEENGMELAPYRNCLEWMVGPRARELEKDRTMLMTPAWVRTWPTLMAALGWDVVETRIQLGRYDQILVLDAGLNPLSEEEILTFFDLVQVPLTVEPVDIREFCTRLRQFIG</sequence>
<dbReference type="EMBL" id="FWXF01000007">
    <property type="protein sequence ID" value="SMC22980.1"/>
    <property type="molecule type" value="Genomic_DNA"/>
</dbReference>
<evidence type="ECO:0000313" key="3">
    <source>
        <dbReference type="Proteomes" id="UP000192783"/>
    </source>
</evidence>
<reference evidence="2 3" key="1">
    <citation type="submission" date="2017-04" db="EMBL/GenBank/DDBJ databases">
        <authorList>
            <person name="Afonso C.L."/>
            <person name="Miller P.J."/>
            <person name="Scott M.A."/>
            <person name="Spackman E."/>
            <person name="Goraichik I."/>
            <person name="Dimitrov K.M."/>
            <person name="Suarez D.L."/>
            <person name="Swayne D.E."/>
        </authorList>
    </citation>
    <scope>NUCLEOTIDE SEQUENCE [LARGE SCALE GENOMIC DNA]</scope>
    <source>
        <strain evidence="2 3">DSM 13146</strain>
    </source>
</reference>
<dbReference type="RefSeq" id="WP_170920444.1">
    <property type="nucleotide sequence ID" value="NZ_FWXF01000007.1"/>
</dbReference>
<protein>
    <recommendedName>
        <fullName evidence="1">DUF1638 domain-containing protein</fullName>
    </recommendedName>
</protein>
<dbReference type="Pfam" id="PF07796">
    <property type="entry name" value="DUF1638"/>
    <property type="match status" value="1"/>
</dbReference>
<evidence type="ECO:0000259" key="1">
    <source>
        <dbReference type="Pfam" id="PF07796"/>
    </source>
</evidence>
<dbReference type="Proteomes" id="UP000192783">
    <property type="component" value="Unassembled WGS sequence"/>
</dbReference>
<gene>
    <name evidence="2" type="ORF">SAMN02746041_01611</name>
</gene>
<dbReference type="AlphaFoldDB" id="A0A1W1XGA7"/>
<dbReference type="InterPro" id="IPR012437">
    <property type="entry name" value="DUF1638"/>
</dbReference>
<name>A0A1W1XGA7_9BACT</name>
<proteinExistence type="predicted"/>
<feature type="domain" description="DUF1638" evidence="1">
    <location>
        <begin position="28"/>
        <end position="175"/>
    </location>
</feature>
<organism evidence="2 3">
    <name type="scientific">Desulfacinum hydrothermale DSM 13146</name>
    <dbReference type="NCBI Taxonomy" id="1121390"/>
    <lineage>
        <taxon>Bacteria</taxon>
        <taxon>Pseudomonadati</taxon>
        <taxon>Thermodesulfobacteriota</taxon>
        <taxon>Syntrophobacteria</taxon>
        <taxon>Syntrophobacterales</taxon>
        <taxon>Syntrophobacteraceae</taxon>
        <taxon>Desulfacinum</taxon>
    </lineage>
</organism>
<accession>A0A1W1XGA7</accession>